<accession>A0ABV0YHP7</accession>
<comment type="caution">
    <text evidence="1">The sequence shown here is derived from an EMBL/GenBank/DDBJ whole genome shotgun (WGS) entry which is preliminary data.</text>
</comment>
<dbReference type="Proteomes" id="UP001469553">
    <property type="component" value="Unassembled WGS sequence"/>
</dbReference>
<evidence type="ECO:0000313" key="2">
    <source>
        <dbReference type="Proteomes" id="UP001469553"/>
    </source>
</evidence>
<dbReference type="EMBL" id="JAHRIP010031995">
    <property type="protein sequence ID" value="MEQ2293209.1"/>
    <property type="molecule type" value="Genomic_DNA"/>
</dbReference>
<organism evidence="1 2">
    <name type="scientific">Ameca splendens</name>
    <dbReference type="NCBI Taxonomy" id="208324"/>
    <lineage>
        <taxon>Eukaryota</taxon>
        <taxon>Metazoa</taxon>
        <taxon>Chordata</taxon>
        <taxon>Craniata</taxon>
        <taxon>Vertebrata</taxon>
        <taxon>Euteleostomi</taxon>
        <taxon>Actinopterygii</taxon>
        <taxon>Neopterygii</taxon>
        <taxon>Teleostei</taxon>
        <taxon>Neoteleostei</taxon>
        <taxon>Acanthomorphata</taxon>
        <taxon>Ovalentaria</taxon>
        <taxon>Atherinomorphae</taxon>
        <taxon>Cyprinodontiformes</taxon>
        <taxon>Goodeidae</taxon>
        <taxon>Ameca</taxon>
    </lineage>
</organism>
<sequence>MWSLRVPTEVDWRSELDPGKLNHLILGSEFQGVLVWLSTRRDGEELRVERSVDGFVGGWTLRIENEGVSQVAASLGLIQRNCSRLGSWSLNEDHSETRQWAGTIPASKRGM</sequence>
<protein>
    <submittedName>
        <fullName evidence="1">Uncharacterized protein</fullName>
    </submittedName>
</protein>
<reference evidence="1 2" key="1">
    <citation type="submission" date="2021-06" db="EMBL/GenBank/DDBJ databases">
        <authorList>
            <person name="Palmer J.M."/>
        </authorList>
    </citation>
    <scope>NUCLEOTIDE SEQUENCE [LARGE SCALE GENOMIC DNA]</scope>
    <source>
        <strain evidence="1 2">AS_MEX2019</strain>
        <tissue evidence="1">Muscle</tissue>
    </source>
</reference>
<evidence type="ECO:0000313" key="1">
    <source>
        <dbReference type="EMBL" id="MEQ2293209.1"/>
    </source>
</evidence>
<gene>
    <name evidence="1" type="ORF">AMECASPLE_030985</name>
</gene>
<keyword evidence="2" id="KW-1185">Reference proteome</keyword>
<proteinExistence type="predicted"/>
<name>A0ABV0YHP7_9TELE</name>